<protein>
    <submittedName>
        <fullName evidence="1">Uncharacterized protein</fullName>
    </submittedName>
</protein>
<proteinExistence type="predicted"/>
<gene>
    <name evidence="1" type="ORF">EAIL5_1604</name>
</gene>
<reference evidence="1" key="1">
    <citation type="journal article" date="2011" name="J. Bacteriol.">
        <title>Genome Sequence of an Erwinia amylovora Strain with Pathogenicity Restricted to Rubus Plants.</title>
        <authorList>
            <person name="Powney R."/>
            <person name="Smits T.H."/>
            <person name="Sawbridge T."/>
            <person name="Frey B."/>
            <person name="Blom J."/>
            <person name="Frey J.E."/>
            <person name="Plummer K.M."/>
            <person name="Beer S.V."/>
            <person name="Luck J."/>
            <person name="Duffy B."/>
            <person name="Rodoni B."/>
        </authorList>
    </citation>
    <scope>NUCLEOTIDE SEQUENCE</scope>
    <source>
        <strain evidence="1">ATCC BAA-2158</strain>
    </source>
</reference>
<dbReference type="EMBL" id="FR719190">
    <property type="protein sequence ID" value="CBX80424.1"/>
    <property type="molecule type" value="Genomic_DNA"/>
</dbReference>
<sequence>MDISIVKVVQINLLMQINKLQASFIIFKELKRNIIDCLS</sequence>
<accession>E5B4M1</accession>
<dbReference type="AlphaFoldDB" id="E5B4M1"/>
<organism evidence="1">
    <name type="scientific">Erwinia amylovora ATCC BAA-2158</name>
    <dbReference type="NCBI Taxonomy" id="889211"/>
    <lineage>
        <taxon>Bacteria</taxon>
        <taxon>Pseudomonadati</taxon>
        <taxon>Pseudomonadota</taxon>
        <taxon>Gammaproteobacteria</taxon>
        <taxon>Enterobacterales</taxon>
        <taxon>Erwiniaceae</taxon>
        <taxon>Erwinia</taxon>
    </lineage>
</organism>
<name>E5B4M1_ERWAM</name>
<evidence type="ECO:0000313" key="1">
    <source>
        <dbReference type="EMBL" id="CBX80424.1"/>
    </source>
</evidence>